<evidence type="ECO:0000256" key="5">
    <source>
        <dbReference type="ARBA" id="ARBA00023136"/>
    </source>
</evidence>
<gene>
    <name evidence="8" type="ORF">HFRIS_024092</name>
</gene>
<dbReference type="AlphaFoldDB" id="A0AAI9I9Q0"/>
<dbReference type="Proteomes" id="UP000006772">
    <property type="component" value="Unassembled WGS sequence"/>
</dbReference>
<dbReference type="GO" id="GO:0012505">
    <property type="term" value="C:endomembrane system"/>
    <property type="evidence" value="ECO:0007669"/>
    <property type="project" value="UniProtKB-SubCell"/>
</dbReference>
<keyword evidence="5 6" id="KW-0472">Membrane</keyword>
<evidence type="ECO:0000259" key="7">
    <source>
        <dbReference type="Pfam" id="PF04116"/>
    </source>
</evidence>
<dbReference type="InterPro" id="IPR051689">
    <property type="entry name" value="Sterol_desaturase/TMEM195"/>
</dbReference>
<dbReference type="Pfam" id="PF04116">
    <property type="entry name" value="FA_hydroxylase"/>
    <property type="match status" value="1"/>
</dbReference>
<protein>
    <recommendedName>
        <fullName evidence="7">Fatty acid hydroxylase domain-containing protein</fullName>
    </recommendedName>
</protein>
<evidence type="ECO:0000256" key="4">
    <source>
        <dbReference type="ARBA" id="ARBA00023002"/>
    </source>
</evidence>
<dbReference type="PANTHER" id="PTHR21624:SF3">
    <property type="entry name" value="FATTY ACID HYDROXYLASE DOMAIN-CONTAINING PROTEIN"/>
    <property type="match status" value="1"/>
</dbReference>
<sequence length="329" mass="37964">MIIQTISDLFATVQGWLFETLIQPLVFFTGMGEFVEEAFTGTEFVLVGLCELVILFLILRPLEAAIPVHPITDPRARWNDFIYTVLQRLGIIPIIAFLLLDPSLSYLSEALHLEGWGTFNLDQIWPGVTDRALVSFLLYMVVLDLCEYVYHWAQHNVRWMWALHSLHHSQQNMNLWSDDRNHMLDNLVHDMIFGLIAVLIGVEPSQYILLVSLSRMLQSLQHANVRIHFGRIGEYLLVSPRFHRTHHAIGLGHESRGRNSLGGHNFAVLFPIWDVIFRTAHFSQGFAMTGVRDQLPAPAGRGRDYGRGFWMQQWLGIKRLVEFTRRKPR</sequence>
<comment type="subcellular location">
    <subcellularLocation>
        <location evidence="1">Endomembrane system</location>
        <topology evidence="1">Multi-pass membrane protein</topology>
    </subcellularLocation>
</comment>
<dbReference type="GO" id="GO:0006643">
    <property type="term" value="P:membrane lipid metabolic process"/>
    <property type="evidence" value="ECO:0007669"/>
    <property type="project" value="TreeGrafter"/>
</dbReference>
<dbReference type="InterPro" id="IPR006694">
    <property type="entry name" value="Fatty_acid_hydroxylase"/>
</dbReference>
<evidence type="ECO:0000256" key="1">
    <source>
        <dbReference type="ARBA" id="ARBA00004127"/>
    </source>
</evidence>
<evidence type="ECO:0000313" key="8">
    <source>
        <dbReference type="EMBL" id="EOA02129.1"/>
    </source>
</evidence>
<dbReference type="PANTHER" id="PTHR21624">
    <property type="entry name" value="STEROL DESATURASE-RELATED PROTEIN"/>
    <property type="match status" value="1"/>
</dbReference>
<dbReference type="EMBL" id="AEEC02000066">
    <property type="protein sequence ID" value="EOA02129.1"/>
    <property type="molecule type" value="Genomic_DNA"/>
</dbReference>
<keyword evidence="3 6" id="KW-1133">Transmembrane helix</keyword>
<dbReference type="GO" id="GO:0005506">
    <property type="term" value="F:iron ion binding"/>
    <property type="evidence" value="ECO:0007669"/>
    <property type="project" value="InterPro"/>
</dbReference>
<feature type="transmembrane region" description="Helical" evidence="6">
    <location>
        <begin position="191"/>
        <end position="213"/>
    </location>
</feature>
<reference evidence="8 9" key="1">
    <citation type="journal article" date="2013" name="Front. Microbiol.">
        <title>The genome of the endophytic bacterium H. frisingense GSF30(T) identifies diverse strategies in the Herbaspirillum genus to interact with plants.</title>
        <authorList>
            <person name="Straub D."/>
            <person name="Rothballer M."/>
            <person name="Hartmann A."/>
            <person name="Ludewig U."/>
        </authorList>
    </citation>
    <scope>NUCLEOTIDE SEQUENCE [LARGE SCALE GENOMIC DNA]</scope>
    <source>
        <strain evidence="8 9">GSF30</strain>
    </source>
</reference>
<proteinExistence type="predicted"/>
<feature type="transmembrane region" description="Helical" evidence="6">
    <location>
        <begin position="80"/>
        <end position="100"/>
    </location>
</feature>
<name>A0AAI9I9Q0_9BURK</name>
<evidence type="ECO:0000256" key="2">
    <source>
        <dbReference type="ARBA" id="ARBA00022692"/>
    </source>
</evidence>
<feature type="transmembrane region" description="Helical" evidence="6">
    <location>
        <begin position="38"/>
        <end position="59"/>
    </location>
</feature>
<comment type="caution">
    <text evidence="8">The sequence shown here is derived from an EMBL/GenBank/DDBJ whole genome shotgun (WGS) entry which is preliminary data.</text>
</comment>
<evidence type="ECO:0000256" key="3">
    <source>
        <dbReference type="ARBA" id="ARBA00022989"/>
    </source>
</evidence>
<accession>A0AAI9I9Q0</accession>
<keyword evidence="4" id="KW-0560">Oxidoreductase</keyword>
<evidence type="ECO:0000313" key="9">
    <source>
        <dbReference type="Proteomes" id="UP000006772"/>
    </source>
</evidence>
<dbReference type="GO" id="GO:0050479">
    <property type="term" value="F:glyceryl-ether monooxygenase activity"/>
    <property type="evidence" value="ECO:0007669"/>
    <property type="project" value="TreeGrafter"/>
</dbReference>
<keyword evidence="2 6" id="KW-0812">Transmembrane</keyword>
<feature type="domain" description="Fatty acid hydroxylase" evidence="7">
    <location>
        <begin position="136"/>
        <end position="279"/>
    </location>
</feature>
<evidence type="ECO:0000256" key="6">
    <source>
        <dbReference type="SAM" id="Phobius"/>
    </source>
</evidence>
<dbReference type="GO" id="GO:0008610">
    <property type="term" value="P:lipid biosynthetic process"/>
    <property type="evidence" value="ECO:0007669"/>
    <property type="project" value="InterPro"/>
</dbReference>
<organism evidence="8 9">
    <name type="scientific">Herbaspirillum frisingense GSF30</name>
    <dbReference type="NCBI Taxonomy" id="864073"/>
    <lineage>
        <taxon>Bacteria</taxon>
        <taxon>Pseudomonadati</taxon>
        <taxon>Pseudomonadota</taxon>
        <taxon>Betaproteobacteria</taxon>
        <taxon>Burkholderiales</taxon>
        <taxon>Oxalobacteraceae</taxon>
        <taxon>Herbaspirillum</taxon>
    </lineage>
</organism>
<dbReference type="GO" id="GO:0016020">
    <property type="term" value="C:membrane"/>
    <property type="evidence" value="ECO:0007669"/>
    <property type="project" value="GOC"/>
</dbReference>